<dbReference type="NCBIfam" id="NF006767">
    <property type="entry name" value="PRK09289.1"/>
    <property type="match status" value="1"/>
</dbReference>
<dbReference type="EMBL" id="NKQK01000017">
    <property type="protein sequence ID" value="PSS05723.1"/>
    <property type="molecule type" value="Genomic_DNA"/>
</dbReference>
<evidence type="ECO:0000313" key="10">
    <source>
        <dbReference type="EMBL" id="PSS05723.1"/>
    </source>
</evidence>
<dbReference type="FunCoup" id="A0A2R6QC59">
    <property type="interactions" value="852"/>
</dbReference>
<organism evidence="10 11">
    <name type="scientific">Actinidia chinensis var. chinensis</name>
    <name type="common">Chinese soft-hair kiwi</name>
    <dbReference type="NCBI Taxonomy" id="1590841"/>
    <lineage>
        <taxon>Eukaryota</taxon>
        <taxon>Viridiplantae</taxon>
        <taxon>Streptophyta</taxon>
        <taxon>Embryophyta</taxon>
        <taxon>Tracheophyta</taxon>
        <taxon>Spermatophyta</taxon>
        <taxon>Magnoliopsida</taxon>
        <taxon>eudicotyledons</taxon>
        <taxon>Gunneridae</taxon>
        <taxon>Pentapetalae</taxon>
        <taxon>asterids</taxon>
        <taxon>Ericales</taxon>
        <taxon>Actinidiaceae</taxon>
        <taxon>Actinidia</taxon>
    </lineage>
</organism>
<dbReference type="Gramene" id="PSS05723">
    <property type="protein sequence ID" value="PSS05723"/>
    <property type="gene ID" value="CEY00_Acc18992"/>
</dbReference>
<feature type="repeat" description="Lumazine-binding" evidence="8">
    <location>
        <begin position="82"/>
        <end position="180"/>
    </location>
</feature>
<dbReference type="PANTHER" id="PTHR21098:SF0">
    <property type="entry name" value="RIBOFLAVIN SYNTHASE"/>
    <property type="match status" value="1"/>
</dbReference>
<reference evidence="11" key="2">
    <citation type="journal article" date="2018" name="BMC Genomics">
        <title>A manually annotated Actinidia chinensis var. chinensis (kiwifruit) genome highlights the challenges associated with draft genomes and gene prediction in plants.</title>
        <authorList>
            <person name="Pilkington S.M."/>
            <person name="Crowhurst R."/>
            <person name="Hilario E."/>
            <person name="Nardozza S."/>
            <person name="Fraser L."/>
            <person name="Peng Y."/>
            <person name="Gunaseelan K."/>
            <person name="Simpson R."/>
            <person name="Tahir J."/>
            <person name="Deroles S.C."/>
            <person name="Templeton K."/>
            <person name="Luo Z."/>
            <person name="Davy M."/>
            <person name="Cheng C."/>
            <person name="McNeilage M."/>
            <person name="Scaglione D."/>
            <person name="Liu Y."/>
            <person name="Zhang Q."/>
            <person name="Datson P."/>
            <person name="De Silva N."/>
            <person name="Gardiner S.E."/>
            <person name="Bassett H."/>
            <person name="Chagne D."/>
            <person name="McCallum J."/>
            <person name="Dzierzon H."/>
            <person name="Deng C."/>
            <person name="Wang Y.Y."/>
            <person name="Barron L."/>
            <person name="Manako K."/>
            <person name="Bowen J."/>
            <person name="Foster T.M."/>
            <person name="Erridge Z.A."/>
            <person name="Tiffin H."/>
            <person name="Waite C.N."/>
            <person name="Davies K.M."/>
            <person name="Grierson E.P."/>
            <person name="Laing W.A."/>
            <person name="Kirk R."/>
            <person name="Chen X."/>
            <person name="Wood M."/>
            <person name="Montefiori M."/>
            <person name="Brummell D.A."/>
            <person name="Schwinn K.E."/>
            <person name="Catanach A."/>
            <person name="Fullerton C."/>
            <person name="Li D."/>
            <person name="Meiyalaghan S."/>
            <person name="Nieuwenhuizen N."/>
            <person name="Read N."/>
            <person name="Prakash R."/>
            <person name="Hunter D."/>
            <person name="Zhang H."/>
            <person name="McKenzie M."/>
            <person name="Knabel M."/>
            <person name="Harris A."/>
            <person name="Allan A.C."/>
            <person name="Gleave A."/>
            <person name="Chen A."/>
            <person name="Janssen B.J."/>
            <person name="Plunkett B."/>
            <person name="Ampomah-Dwamena C."/>
            <person name="Voogd C."/>
            <person name="Leif D."/>
            <person name="Lafferty D."/>
            <person name="Souleyre E.J.F."/>
            <person name="Varkonyi-Gasic E."/>
            <person name="Gambi F."/>
            <person name="Hanley J."/>
            <person name="Yao J.L."/>
            <person name="Cheung J."/>
            <person name="David K.M."/>
            <person name="Warren B."/>
            <person name="Marsh K."/>
            <person name="Snowden K.C."/>
            <person name="Lin-Wang K."/>
            <person name="Brian L."/>
            <person name="Martinez-Sanchez M."/>
            <person name="Wang M."/>
            <person name="Ileperuma N."/>
            <person name="Macnee N."/>
            <person name="Campin R."/>
            <person name="McAtee P."/>
            <person name="Drummond R.S.M."/>
            <person name="Espley R.V."/>
            <person name="Ireland H.S."/>
            <person name="Wu R."/>
            <person name="Atkinson R.G."/>
            <person name="Karunairetnam S."/>
            <person name="Bulley S."/>
            <person name="Chunkath S."/>
            <person name="Hanley Z."/>
            <person name="Storey R."/>
            <person name="Thrimawithana A.H."/>
            <person name="Thomson S."/>
            <person name="David C."/>
            <person name="Testolin R."/>
            <person name="Huang H."/>
            <person name="Hellens R.P."/>
            <person name="Schaffer R.J."/>
        </authorList>
    </citation>
    <scope>NUCLEOTIDE SEQUENCE [LARGE SCALE GENOMIC DNA]</scope>
    <source>
        <strain evidence="11">cv. Red5</strain>
    </source>
</reference>
<dbReference type="NCBIfam" id="TIGR00187">
    <property type="entry name" value="ribE"/>
    <property type="match status" value="1"/>
</dbReference>
<proteinExistence type="predicted"/>
<feature type="domain" description="Lumazine-binding" evidence="9">
    <location>
        <begin position="82"/>
        <end position="180"/>
    </location>
</feature>
<feature type="domain" description="Lumazine-binding" evidence="9">
    <location>
        <begin position="181"/>
        <end position="279"/>
    </location>
</feature>
<comment type="function">
    <text evidence="1">Catalyzes the dismutation of two molecules of 6,7-dimethyl-8-ribityllumazine, resulting in the formation of riboflavin and 5-amino-6-(D-ribitylamino)uracil.</text>
</comment>
<dbReference type="Pfam" id="PF00677">
    <property type="entry name" value="Lum_binding"/>
    <property type="match status" value="2"/>
</dbReference>
<keyword evidence="7" id="KW-0677">Repeat</keyword>
<reference evidence="10 11" key="1">
    <citation type="submission" date="2017-07" db="EMBL/GenBank/DDBJ databases">
        <title>An improved, manually edited Actinidia chinensis var. chinensis (kiwifruit) genome highlights the challenges associated with draft genomes and gene prediction in plants.</title>
        <authorList>
            <person name="Pilkington S."/>
            <person name="Crowhurst R."/>
            <person name="Hilario E."/>
            <person name="Nardozza S."/>
            <person name="Fraser L."/>
            <person name="Peng Y."/>
            <person name="Gunaseelan K."/>
            <person name="Simpson R."/>
            <person name="Tahir J."/>
            <person name="Deroles S."/>
            <person name="Templeton K."/>
            <person name="Luo Z."/>
            <person name="Davy M."/>
            <person name="Cheng C."/>
            <person name="Mcneilage M."/>
            <person name="Scaglione D."/>
            <person name="Liu Y."/>
            <person name="Zhang Q."/>
            <person name="Datson P."/>
            <person name="De Silva N."/>
            <person name="Gardiner S."/>
            <person name="Bassett H."/>
            <person name="Chagne D."/>
            <person name="Mccallum J."/>
            <person name="Dzierzon H."/>
            <person name="Deng C."/>
            <person name="Wang Y.-Y."/>
            <person name="Barron N."/>
            <person name="Manako K."/>
            <person name="Bowen J."/>
            <person name="Foster T."/>
            <person name="Erridge Z."/>
            <person name="Tiffin H."/>
            <person name="Waite C."/>
            <person name="Davies K."/>
            <person name="Grierson E."/>
            <person name="Laing W."/>
            <person name="Kirk R."/>
            <person name="Chen X."/>
            <person name="Wood M."/>
            <person name="Montefiori M."/>
            <person name="Brummell D."/>
            <person name="Schwinn K."/>
            <person name="Catanach A."/>
            <person name="Fullerton C."/>
            <person name="Li D."/>
            <person name="Meiyalaghan S."/>
            <person name="Nieuwenhuizen N."/>
            <person name="Read N."/>
            <person name="Prakash R."/>
            <person name="Hunter D."/>
            <person name="Zhang H."/>
            <person name="Mckenzie M."/>
            <person name="Knabel M."/>
            <person name="Harris A."/>
            <person name="Allan A."/>
            <person name="Chen A."/>
            <person name="Janssen B."/>
            <person name="Plunkett B."/>
            <person name="Dwamena C."/>
            <person name="Voogd C."/>
            <person name="Leif D."/>
            <person name="Lafferty D."/>
            <person name="Souleyre E."/>
            <person name="Varkonyi-Gasic E."/>
            <person name="Gambi F."/>
            <person name="Hanley J."/>
            <person name="Yao J.-L."/>
            <person name="Cheung J."/>
            <person name="David K."/>
            <person name="Warren B."/>
            <person name="Marsh K."/>
            <person name="Snowden K."/>
            <person name="Lin-Wang K."/>
            <person name="Brian L."/>
            <person name="Martinez-Sanchez M."/>
            <person name="Wang M."/>
            <person name="Ileperuma N."/>
            <person name="Macnee N."/>
            <person name="Campin R."/>
            <person name="Mcatee P."/>
            <person name="Drummond R."/>
            <person name="Espley R."/>
            <person name="Ireland H."/>
            <person name="Wu R."/>
            <person name="Atkinson R."/>
            <person name="Karunairetnam S."/>
            <person name="Bulley S."/>
            <person name="Chunkath S."/>
            <person name="Hanley Z."/>
            <person name="Storey R."/>
            <person name="Thrimawithana A."/>
            <person name="Thomson S."/>
            <person name="David C."/>
            <person name="Testolin R."/>
        </authorList>
    </citation>
    <scope>NUCLEOTIDE SEQUENCE [LARGE SCALE GENOMIC DNA]</scope>
    <source>
        <strain evidence="11">cv. Red5</strain>
        <tissue evidence="10">Young leaf</tissue>
    </source>
</reference>
<evidence type="ECO:0000259" key="9">
    <source>
        <dbReference type="PROSITE" id="PS51177"/>
    </source>
</evidence>
<evidence type="ECO:0000256" key="5">
    <source>
        <dbReference type="ARBA" id="ARBA00022619"/>
    </source>
</evidence>
<evidence type="ECO:0000256" key="2">
    <source>
        <dbReference type="ARBA" id="ARBA00004887"/>
    </source>
</evidence>
<evidence type="ECO:0000256" key="6">
    <source>
        <dbReference type="ARBA" id="ARBA00022679"/>
    </source>
</evidence>
<evidence type="ECO:0000256" key="4">
    <source>
        <dbReference type="ARBA" id="ARBA00013950"/>
    </source>
</evidence>
<comment type="caution">
    <text evidence="10">The sequence shown here is derived from an EMBL/GenBank/DDBJ whole genome shotgun (WGS) entry which is preliminary data.</text>
</comment>
<dbReference type="InterPro" id="IPR017938">
    <property type="entry name" value="Riboflavin_synthase-like_b-brl"/>
</dbReference>
<protein>
    <recommendedName>
        <fullName evidence="4">Riboflavin synthase</fullName>
        <ecNumber evidence="3">2.5.1.9</ecNumber>
    </recommendedName>
</protein>
<name>A0A2R6QC59_ACTCC</name>
<dbReference type="EC" id="2.5.1.9" evidence="3"/>
<evidence type="ECO:0000256" key="7">
    <source>
        <dbReference type="ARBA" id="ARBA00022737"/>
    </source>
</evidence>
<dbReference type="GO" id="GO:0009231">
    <property type="term" value="P:riboflavin biosynthetic process"/>
    <property type="evidence" value="ECO:0007669"/>
    <property type="project" value="UniProtKB-KW"/>
</dbReference>
<dbReference type="Gene3D" id="2.40.30.20">
    <property type="match status" value="2"/>
</dbReference>
<dbReference type="STRING" id="1590841.A0A2R6QC59"/>
<dbReference type="PANTHER" id="PTHR21098">
    <property type="entry name" value="RIBOFLAVIN SYNTHASE ALPHA CHAIN"/>
    <property type="match status" value="1"/>
</dbReference>
<evidence type="ECO:0000313" key="11">
    <source>
        <dbReference type="Proteomes" id="UP000241394"/>
    </source>
</evidence>
<comment type="pathway">
    <text evidence="2">Cofactor biosynthesis; riboflavin biosynthesis; riboflavin from 2-hydroxy-3-oxobutyl phosphate and 5-amino-6-(D-ribitylamino)uracil: step 2/2.</text>
</comment>
<keyword evidence="11" id="KW-1185">Reference proteome</keyword>
<dbReference type="OMA" id="HFVTGHV"/>
<evidence type="ECO:0000256" key="1">
    <source>
        <dbReference type="ARBA" id="ARBA00002803"/>
    </source>
</evidence>
<feature type="repeat" description="Lumazine-binding" evidence="8">
    <location>
        <begin position="181"/>
        <end position="279"/>
    </location>
</feature>
<dbReference type="InParanoid" id="A0A2R6QC59"/>
<keyword evidence="5" id="KW-0686">Riboflavin biosynthesis</keyword>
<evidence type="ECO:0000256" key="8">
    <source>
        <dbReference type="PROSITE-ProRule" id="PRU00524"/>
    </source>
</evidence>
<dbReference type="CDD" id="cd00402">
    <property type="entry name" value="Riboflavin_synthase_like"/>
    <property type="match status" value="1"/>
</dbReference>
<dbReference type="Proteomes" id="UP000241394">
    <property type="component" value="Chromosome LG17"/>
</dbReference>
<dbReference type="SUPFAM" id="SSF63380">
    <property type="entry name" value="Riboflavin synthase domain-like"/>
    <property type="match status" value="2"/>
</dbReference>
<gene>
    <name evidence="10" type="ORF">CEY00_Acc18992</name>
</gene>
<dbReference type="OrthoDB" id="10258924at2759"/>
<dbReference type="GO" id="GO:0004746">
    <property type="term" value="F:riboflavin synthase activity"/>
    <property type="evidence" value="ECO:0007669"/>
    <property type="project" value="UniProtKB-EC"/>
</dbReference>
<dbReference type="FunFam" id="2.40.30.20:FF:000003">
    <property type="entry name" value="Riboflavin synthase, alpha subunit"/>
    <property type="match status" value="1"/>
</dbReference>
<dbReference type="FunFam" id="2.40.30.20:FF:000004">
    <property type="entry name" value="Riboflavin synthase, alpha subunit"/>
    <property type="match status" value="1"/>
</dbReference>
<accession>A0A2R6QC59</accession>
<dbReference type="InterPro" id="IPR026017">
    <property type="entry name" value="Lumazine-bd_dom"/>
</dbReference>
<dbReference type="PROSITE" id="PS51177">
    <property type="entry name" value="LUMAZINE_BIND"/>
    <property type="match status" value="2"/>
</dbReference>
<keyword evidence="6" id="KW-0808">Transferase</keyword>
<dbReference type="InterPro" id="IPR001783">
    <property type="entry name" value="Lumazine-bd"/>
</dbReference>
<dbReference type="AlphaFoldDB" id="A0A2R6QC59"/>
<dbReference type="InterPro" id="IPR023366">
    <property type="entry name" value="ATP_synth_asu-like_sf"/>
</dbReference>
<evidence type="ECO:0000256" key="3">
    <source>
        <dbReference type="ARBA" id="ARBA00012827"/>
    </source>
</evidence>
<sequence>MAISYSLTSLSKTLNPSLHKPPRICNLLKTPTQTHLTPTLNLNLNPPPLSLLFTTHIAKSKSKSKSKSKPQSKSHLTPIRCLFTGIVEEMGRVQHLGSAVDGGFTMKILSKTVLEDVNLGDSIAVNGTCLTVTDFDTQSAEFTVGLSPETLRKTSLVELEPGSPVNLERALKPSTRMGGHFVQGHVDGTGEIVGKEREGDSLWVTVKAAPELLRYIVPKGFIAVDGTSLTVVKVFDEEGCFNFMLVDYTQQKVVIPLKEIGQKVNLEVDILGKYVERLLSSGFVNPIKSS</sequence>